<dbReference type="InterPro" id="IPR034164">
    <property type="entry name" value="Pepsin-like_dom"/>
</dbReference>
<dbReference type="InterPro" id="IPR033121">
    <property type="entry name" value="PEPTIDASE_A1"/>
</dbReference>
<keyword evidence="2" id="KW-0378">Hydrolase</keyword>
<dbReference type="SUPFAM" id="SSF50630">
    <property type="entry name" value="Acid proteases"/>
    <property type="match status" value="1"/>
</dbReference>
<keyword evidence="6" id="KW-1185">Reference proteome</keyword>
<dbReference type="InterPro" id="IPR001969">
    <property type="entry name" value="Aspartic_peptidase_AS"/>
</dbReference>
<dbReference type="InterPro" id="IPR021109">
    <property type="entry name" value="Peptidase_aspartic_dom_sf"/>
</dbReference>
<proteinExistence type="inferred from homology"/>
<keyword evidence="5" id="KW-0645">Protease</keyword>
<dbReference type="Gene3D" id="2.40.70.10">
    <property type="entry name" value="Acid Proteases"/>
    <property type="match status" value="2"/>
</dbReference>
<dbReference type="PANTHER" id="PTHR47966">
    <property type="entry name" value="BETA-SITE APP-CLEAVING ENZYME, ISOFORM A-RELATED"/>
    <property type="match status" value="1"/>
</dbReference>
<feature type="chain" id="PRO_5025465658" evidence="3">
    <location>
        <begin position="19"/>
        <end position="406"/>
    </location>
</feature>
<reference evidence="5" key="1">
    <citation type="journal article" date="2020" name="Stud. Mycol.">
        <title>101 Dothideomycetes genomes: a test case for predicting lifestyles and emergence of pathogens.</title>
        <authorList>
            <person name="Haridas S."/>
            <person name="Albert R."/>
            <person name="Binder M."/>
            <person name="Bloem J."/>
            <person name="Labutti K."/>
            <person name="Salamov A."/>
            <person name="Andreopoulos B."/>
            <person name="Baker S."/>
            <person name="Barry K."/>
            <person name="Bills G."/>
            <person name="Bluhm B."/>
            <person name="Cannon C."/>
            <person name="Castanera R."/>
            <person name="Culley D."/>
            <person name="Daum C."/>
            <person name="Ezra D."/>
            <person name="Gonzalez J."/>
            <person name="Henrissat B."/>
            <person name="Kuo A."/>
            <person name="Liang C."/>
            <person name="Lipzen A."/>
            <person name="Lutzoni F."/>
            <person name="Magnuson J."/>
            <person name="Mondo S."/>
            <person name="Nolan M."/>
            <person name="Ohm R."/>
            <person name="Pangilinan J."/>
            <person name="Park H.-J."/>
            <person name="Ramirez L."/>
            <person name="Alfaro M."/>
            <person name="Sun H."/>
            <person name="Tritt A."/>
            <person name="Yoshinaga Y."/>
            <person name="Zwiers L.-H."/>
            <person name="Turgeon B."/>
            <person name="Goodwin S."/>
            <person name="Spatafora J."/>
            <person name="Crous P."/>
            <person name="Grigoriev I."/>
        </authorList>
    </citation>
    <scope>NUCLEOTIDE SEQUENCE</scope>
    <source>
        <strain evidence="5">CBS 123094</strain>
    </source>
</reference>
<keyword evidence="3" id="KW-0732">Signal</keyword>
<evidence type="ECO:0000256" key="2">
    <source>
        <dbReference type="ARBA" id="ARBA00022750"/>
    </source>
</evidence>
<gene>
    <name evidence="5" type="ORF">P154DRAFT_576895</name>
</gene>
<dbReference type="GO" id="GO:0004190">
    <property type="term" value="F:aspartic-type endopeptidase activity"/>
    <property type="evidence" value="ECO:0007669"/>
    <property type="project" value="UniProtKB-KW"/>
</dbReference>
<evidence type="ECO:0000256" key="3">
    <source>
        <dbReference type="SAM" id="SignalP"/>
    </source>
</evidence>
<evidence type="ECO:0000313" key="5">
    <source>
        <dbReference type="EMBL" id="KAF1999437.1"/>
    </source>
</evidence>
<organism evidence="5 6">
    <name type="scientific">Amniculicola lignicola CBS 123094</name>
    <dbReference type="NCBI Taxonomy" id="1392246"/>
    <lineage>
        <taxon>Eukaryota</taxon>
        <taxon>Fungi</taxon>
        <taxon>Dikarya</taxon>
        <taxon>Ascomycota</taxon>
        <taxon>Pezizomycotina</taxon>
        <taxon>Dothideomycetes</taxon>
        <taxon>Pleosporomycetidae</taxon>
        <taxon>Pleosporales</taxon>
        <taxon>Amniculicolaceae</taxon>
        <taxon>Amniculicola</taxon>
    </lineage>
</organism>
<dbReference type="OrthoDB" id="660550at2759"/>
<evidence type="ECO:0000313" key="6">
    <source>
        <dbReference type="Proteomes" id="UP000799779"/>
    </source>
</evidence>
<name>A0A6A5WDD0_9PLEO</name>
<dbReference type="Pfam" id="PF00026">
    <property type="entry name" value="Asp"/>
    <property type="match status" value="1"/>
</dbReference>
<sequence length="406" mass="44724">MYFLSALFLFTHASLGLAFPSKFSRQSASQNVENQPITIPLNSCTPDLQDAIHSGPIVVQGKTFKVLFDTGSQYLVLPGEGCSAQDGCFRSTKYNSIGMTRVSNKPFTLEYIAGPVETYQYMDTLKIGKLAMADTEVYSGVNATGFRVLGNSGIDGILGLSTQRSFEKSKSFIERLFPTHRLPSNEFCFALNTCRESKRNPSELTLGGRNISKYIGNMITLPLVDNHKGKWTVPLNSITVGNTTTSIDSYALIDTGAYESITSKAVLAPIVEVLGALPFLMLISGTSNVTGYAFPCRRAFSIHLPPISLDLASQPIFIPPSHFIKYVLTVRNVMRFNMSLPLTIMDDLYNPQGQDWCMLSFIAQEAQAGLSPNTLGIELLRNWYACFSEDVRGRRAVMLGRKIRPG</sequence>
<dbReference type="PROSITE" id="PS00141">
    <property type="entry name" value="ASP_PROTEASE"/>
    <property type="match status" value="1"/>
</dbReference>
<protein>
    <submittedName>
        <fullName evidence="5">Acid protease</fullName>
    </submittedName>
</protein>
<dbReference type="GO" id="GO:0006508">
    <property type="term" value="P:proteolysis"/>
    <property type="evidence" value="ECO:0007669"/>
    <property type="project" value="UniProtKB-KW"/>
</dbReference>
<evidence type="ECO:0000256" key="1">
    <source>
        <dbReference type="ARBA" id="ARBA00007447"/>
    </source>
</evidence>
<comment type="similarity">
    <text evidence="1">Belongs to the peptidase A1 family.</text>
</comment>
<dbReference type="PANTHER" id="PTHR47966:SF51">
    <property type="entry name" value="BETA-SITE APP-CLEAVING ENZYME, ISOFORM A-RELATED"/>
    <property type="match status" value="1"/>
</dbReference>
<dbReference type="PROSITE" id="PS51767">
    <property type="entry name" value="PEPTIDASE_A1"/>
    <property type="match status" value="1"/>
</dbReference>
<feature type="signal peptide" evidence="3">
    <location>
        <begin position="1"/>
        <end position="18"/>
    </location>
</feature>
<dbReference type="AlphaFoldDB" id="A0A6A5WDD0"/>
<dbReference type="Proteomes" id="UP000799779">
    <property type="component" value="Unassembled WGS sequence"/>
</dbReference>
<keyword evidence="2" id="KW-0064">Aspartyl protease</keyword>
<dbReference type="EMBL" id="ML977595">
    <property type="protein sequence ID" value="KAF1999437.1"/>
    <property type="molecule type" value="Genomic_DNA"/>
</dbReference>
<evidence type="ECO:0000259" key="4">
    <source>
        <dbReference type="PROSITE" id="PS51767"/>
    </source>
</evidence>
<dbReference type="InterPro" id="IPR001461">
    <property type="entry name" value="Aspartic_peptidase_A1"/>
</dbReference>
<accession>A0A6A5WDD0</accession>
<feature type="domain" description="Peptidase A1" evidence="4">
    <location>
        <begin position="53"/>
        <end position="400"/>
    </location>
</feature>
<dbReference type="CDD" id="cd05471">
    <property type="entry name" value="pepsin_like"/>
    <property type="match status" value="1"/>
</dbReference>